<comment type="catalytic activity">
    <reaction evidence="2 7">
        <text>glutathione + H2O = L-cysteinylglycine + L-glutamate</text>
        <dbReference type="Rhea" id="RHEA:28807"/>
        <dbReference type="ChEBI" id="CHEBI:15377"/>
        <dbReference type="ChEBI" id="CHEBI:29985"/>
        <dbReference type="ChEBI" id="CHEBI:57925"/>
        <dbReference type="ChEBI" id="CHEBI:61694"/>
        <dbReference type="EC" id="3.4.19.13"/>
    </reaction>
</comment>
<dbReference type="EC" id="2.3.2.2" evidence="7"/>
<dbReference type="InterPro" id="IPR029055">
    <property type="entry name" value="Ntn_hydrolases_N"/>
</dbReference>
<keyword evidence="7 9" id="KW-0808">Transferase</keyword>
<proteinExistence type="inferred from homology"/>
<feature type="binding site" evidence="6">
    <location>
        <position position="403"/>
    </location>
    <ligand>
        <name>L-glutamate</name>
        <dbReference type="ChEBI" id="CHEBI:29985"/>
    </ligand>
</feature>
<dbReference type="AlphaFoldDB" id="A0A6S6TNG6"/>
<comment type="pathway">
    <text evidence="7">Sulfur metabolism; glutathione metabolism.</text>
</comment>
<dbReference type="SUPFAM" id="SSF56235">
    <property type="entry name" value="N-terminal nucleophile aminohydrolases (Ntn hydrolases)"/>
    <property type="match status" value="1"/>
</dbReference>
<dbReference type="Pfam" id="PF01019">
    <property type="entry name" value="G_glu_transpept"/>
    <property type="match status" value="1"/>
</dbReference>
<comment type="catalytic activity">
    <reaction evidence="4 7">
        <text>an N-terminal (5-L-glutamyl)-[peptide] + an alpha-amino acid = 5-L-glutamyl amino acid + an N-terminal L-alpha-aminoacyl-[peptide]</text>
        <dbReference type="Rhea" id="RHEA:23904"/>
        <dbReference type="Rhea" id="RHEA-COMP:9780"/>
        <dbReference type="Rhea" id="RHEA-COMP:9795"/>
        <dbReference type="ChEBI" id="CHEBI:77644"/>
        <dbReference type="ChEBI" id="CHEBI:78597"/>
        <dbReference type="ChEBI" id="CHEBI:78599"/>
        <dbReference type="ChEBI" id="CHEBI:78608"/>
        <dbReference type="EC" id="2.3.2.2"/>
    </reaction>
</comment>
<dbReference type="UniPathway" id="UPA00204"/>
<dbReference type="PANTHER" id="PTHR43199:SF6">
    <property type="entry name" value="GLUTATHIONE HYDROLASE PROENZYME"/>
    <property type="match status" value="1"/>
</dbReference>
<sequence>MKPFALALLILLTNTLHADEIGIATAHPMATDAGIQTLKKGGNAFDAAITVSAVLAVVEPYSSGIGGGGFWLLHDALHDEEIMLDGRETAPEKATANMYLDKDGNIIPKLSIDGPLAAGIPGAPAALVWLAKNKGDLKLQQSLQPAIDAARKGFPVDQHYRDMLKFRLKAIQQSPEAAKIFLHDNQIPEIGSIIKQPELAKTLERIAEKGNAGFYEGETAKKLVEDVTKAGGIWTLDDLKNYKVRLRTPITVNYKDMRITSAALPSSGGIVMSEIFNILASYPLNDLDQATRTHLIVEAMRRAYRDRAEYMGDEDFVTVPKNLLTSKAYATGLRQSIRRDKATPSESLAPTWHETYKGTDTTHFSILDADGNKVSATLSINYPFGSGFVAKGTGVLLNDEMDDFSSKPGEPNVYGLVGNKANAIEPNKRMLSSMSPTFVETDDRIGIIGTPGGSRIITMVTLGALAFQQGKNAEEIVNLPRFHHQYLPDQIQFETKAFDSKLQEALEKRGHKLEEKTSSWGNMHIVILDKTSGKVSSASDSRGIGKAVTSH</sequence>
<feature type="chain" id="PRO_5028343361" description="Glutathione hydrolase proenzyme" evidence="8">
    <location>
        <begin position="19"/>
        <end position="551"/>
    </location>
</feature>
<keyword evidence="7" id="KW-0865">Zymogen</keyword>
<feature type="binding site" evidence="6">
    <location>
        <position position="87"/>
    </location>
    <ligand>
        <name>L-glutamate</name>
        <dbReference type="ChEBI" id="CHEBI:29985"/>
    </ligand>
</feature>
<dbReference type="InterPro" id="IPR043138">
    <property type="entry name" value="GGT_lsub"/>
</dbReference>
<feature type="binding site" evidence="6">
    <location>
        <begin position="379"/>
        <end position="381"/>
    </location>
    <ligand>
        <name>L-glutamate</name>
        <dbReference type="ChEBI" id="CHEBI:29985"/>
    </ligand>
</feature>
<dbReference type="GO" id="GO:0006751">
    <property type="term" value="P:glutathione catabolic process"/>
    <property type="evidence" value="ECO:0007669"/>
    <property type="project" value="UniProtKB-UniRule"/>
</dbReference>
<dbReference type="EC" id="3.4.19.13" evidence="7"/>
<evidence type="ECO:0000256" key="2">
    <source>
        <dbReference type="ARBA" id="ARBA00001089"/>
    </source>
</evidence>
<dbReference type="GO" id="GO:0006750">
    <property type="term" value="P:glutathione biosynthetic process"/>
    <property type="evidence" value="ECO:0007669"/>
    <property type="project" value="UniProtKB-KW"/>
</dbReference>
<comment type="similarity">
    <text evidence="7">Belongs to the gamma-glutamyltransferase family.</text>
</comment>
<comment type="PTM">
    <text evidence="7">Cleaved by autocatalysis into a large and a small subunit.</text>
</comment>
<reference evidence="9" key="1">
    <citation type="submission" date="2020-01" db="EMBL/GenBank/DDBJ databases">
        <authorList>
            <person name="Meier V. D."/>
            <person name="Meier V D."/>
        </authorList>
    </citation>
    <scope>NUCLEOTIDE SEQUENCE</scope>
    <source>
        <strain evidence="9">HLG_WM_MAG_07</strain>
    </source>
</reference>
<organism evidence="9">
    <name type="scientific">uncultured Thiotrichaceae bacterium</name>
    <dbReference type="NCBI Taxonomy" id="298394"/>
    <lineage>
        <taxon>Bacteria</taxon>
        <taxon>Pseudomonadati</taxon>
        <taxon>Pseudomonadota</taxon>
        <taxon>Gammaproteobacteria</taxon>
        <taxon>Thiotrichales</taxon>
        <taxon>Thiotrichaceae</taxon>
        <taxon>environmental samples</taxon>
    </lineage>
</organism>
<accession>A0A6S6TNG6</accession>
<dbReference type="Gene3D" id="1.10.246.130">
    <property type="match status" value="1"/>
</dbReference>
<dbReference type="GO" id="GO:0036374">
    <property type="term" value="F:glutathione hydrolase activity"/>
    <property type="evidence" value="ECO:0007669"/>
    <property type="project" value="UniProtKB-UniRule"/>
</dbReference>
<evidence type="ECO:0000256" key="7">
    <source>
        <dbReference type="RuleBase" id="RU368036"/>
    </source>
</evidence>
<feature type="active site" description="Nucleophile" evidence="5">
    <location>
        <position position="361"/>
    </location>
</feature>
<feature type="signal peptide" evidence="8">
    <location>
        <begin position="1"/>
        <end position="18"/>
    </location>
</feature>
<evidence type="ECO:0000256" key="5">
    <source>
        <dbReference type="PIRSR" id="PIRSR600101-1"/>
    </source>
</evidence>
<evidence type="ECO:0000313" key="9">
    <source>
        <dbReference type="EMBL" id="CAA6817858.1"/>
    </source>
</evidence>
<gene>
    <name evidence="9" type="ORF">HELGO_WM4878</name>
</gene>
<evidence type="ECO:0000256" key="6">
    <source>
        <dbReference type="PIRSR" id="PIRSR600101-2"/>
    </source>
</evidence>
<dbReference type="GO" id="GO:0103068">
    <property type="term" value="F:leukotriene C4 gamma-glutamyl transferase activity"/>
    <property type="evidence" value="ECO:0007669"/>
    <property type="project" value="UniProtKB-EC"/>
</dbReference>
<feature type="binding site" evidence="6">
    <location>
        <begin position="432"/>
        <end position="433"/>
    </location>
    <ligand>
        <name>L-glutamate</name>
        <dbReference type="ChEBI" id="CHEBI:29985"/>
    </ligand>
</feature>
<evidence type="ECO:0000256" key="8">
    <source>
        <dbReference type="SAM" id="SignalP"/>
    </source>
</evidence>
<dbReference type="PRINTS" id="PR01210">
    <property type="entry name" value="GGTRANSPTASE"/>
</dbReference>
<evidence type="ECO:0000256" key="4">
    <source>
        <dbReference type="ARBA" id="ARBA00047417"/>
    </source>
</evidence>
<comment type="catalytic activity">
    <reaction evidence="1 7">
        <text>an S-substituted glutathione + H2O = an S-substituted L-cysteinylglycine + L-glutamate</text>
        <dbReference type="Rhea" id="RHEA:59468"/>
        <dbReference type="ChEBI" id="CHEBI:15377"/>
        <dbReference type="ChEBI" id="CHEBI:29985"/>
        <dbReference type="ChEBI" id="CHEBI:90779"/>
        <dbReference type="ChEBI" id="CHEBI:143103"/>
        <dbReference type="EC" id="3.4.19.13"/>
    </reaction>
</comment>
<keyword evidence="7" id="KW-0317">Glutathione biosynthesis</keyword>
<dbReference type="PANTHER" id="PTHR43199">
    <property type="entry name" value="GLUTATHIONE HYDROLASE"/>
    <property type="match status" value="1"/>
</dbReference>
<dbReference type="EMBL" id="CACVAY010000084">
    <property type="protein sequence ID" value="CAA6817858.1"/>
    <property type="molecule type" value="Genomic_DNA"/>
</dbReference>
<evidence type="ECO:0000256" key="1">
    <source>
        <dbReference type="ARBA" id="ARBA00001049"/>
    </source>
</evidence>
<dbReference type="NCBIfam" id="TIGR00066">
    <property type="entry name" value="g_glut_trans"/>
    <property type="match status" value="1"/>
</dbReference>
<dbReference type="Gene3D" id="3.60.20.40">
    <property type="match status" value="1"/>
</dbReference>
<keyword evidence="3 7" id="KW-0012">Acyltransferase</keyword>
<evidence type="ECO:0000256" key="3">
    <source>
        <dbReference type="ARBA" id="ARBA00023315"/>
    </source>
</evidence>
<comment type="subunit">
    <text evidence="7">This enzyme consists of two polypeptide chains, which are synthesized in precursor form from a single polypeptide.</text>
</comment>
<dbReference type="InterPro" id="IPR043137">
    <property type="entry name" value="GGT_ssub_C"/>
</dbReference>
<dbReference type="InterPro" id="IPR000101">
    <property type="entry name" value="GGT_peptidase"/>
</dbReference>
<keyword evidence="8" id="KW-0732">Signal</keyword>
<name>A0A6S6TNG6_9GAMM</name>
<feature type="binding site" evidence="6">
    <location>
        <position position="453"/>
    </location>
    <ligand>
        <name>L-glutamate</name>
        <dbReference type="ChEBI" id="CHEBI:29985"/>
    </ligand>
</feature>
<protein>
    <recommendedName>
        <fullName evidence="7">Glutathione hydrolase proenzyme</fullName>
        <ecNumber evidence="7">2.3.2.2</ecNumber>
        <ecNumber evidence="7">3.4.19.13</ecNumber>
    </recommendedName>
    <component>
        <recommendedName>
            <fullName evidence="7">Glutathione hydrolase large chain</fullName>
        </recommendedName>
    </component>
    <component>
        <recommendedName>
            <fullName evidence="7">Glutathione hydrolase small chain</fullName>
        </recommendedName>
    </component>
</protein>
<dbReference type="InterPro" id="IPR051792">
    <property type="entry name" value="GGT_bact"/>
</dbReference>
<keyword evidence="7" id="KW-0378">Hydrolase</keyword>